<accession>A0A2R8BLZ7</accession>
<protein>
    <recommendedName>
        <fullName evidence="4">DUF5666 domain-containing protein</fullName>
    </recommendedName>
</protein>
<evidence type="ECO:0000313" key="3">
    <source>
        <dbReference type="Proteomes" id="UP000244924"/>
    </source>
</evidence>
<gene>
    <name evidence="2" type="ORF">DEA8626_03424</name>
</gene>
<organism evidence="2 3">
    <name type="scientific">Albidovulum aquaemixtae</name>
    <dbReference type="NCBI Taxonomy" id="1542388"/>
    <lineage>
        <taxon>Bacteria</taxon>
        <taxon>Pseudomonadati</taxon>
        <taxon>Pseudomonadota</taxon>
        <taxon>Alphaproteobacteria</taxon>
        <taxon>Rhodobacterales</taxon>
        <taxon>Paracoccaceae</taxon>
        <taxon>Albidovulum</taxon>
    </lineage>
</organism>
<dbReference type="OrthoDB" id="7871237at2"/>
<feature type="chain" id="PRO_5015322918" description="DUF5666 domain-containing protein" evidence="1">
    <location>
        <begin position="20"/>
        <end position="85"/>
    </location>
</feature>
<sequence>MRLPLLALALATFAAPAIADETSGTIIAYDRVDRIIVLDDKTIWTFGEKTELSPDLSAGDAVKIIYTGAADSGIGPIASILRVNE</sequence>
<dbReference type="RefSeq" id="WP_108854388.1">
    <property type="nucleotide sequence ID" value="NZ_OMOQ01000003.1"/>
</dbReference>
<dbReference type="Proteomes" id="UP000244924">
    <property type="component" value="Unassembled WGS sequence"/>
</dbReference>
<dbReference type="AlphaFoldDB" id="A0A2R8BLZ7"/>
<dbReference type="EMBL" id="OMOQ01000003">
    <property type="protein sequence ID" value="SPH24373.1"/>
    <property type="molecule type" value="Genomic_DNA"/>
</dbReference>
<name>A0A2R8BLZ7_9RHOB</name>
<reference evidence="2 3" key="1">
    <citation type="submission" date="2018-03" db="EMBL/GenBank/DDBJ databases">
        <authorList>
            <person name="Keele B.F."/>
        </authorList>
    </citation>
    <scope>NUCLEOTIDE SEQUENCE [LARGE SCALE GENOMIC DNA]</scope>
    <source>
        <strain evidence="2 3">CECT 8626</strain>
    </source>
</reference>
<feature type="signal peptide" evidence="1">
    <location>
        <begin position="1"/>
        <end position="19"/>
    </location>
</feature>
<evidence type="ECO:0000313" key="2">
    <source>
        <dbReference type="EMBL" id="SPH24373.1"/>
    </source>
</evidence>
<keyword evidence="1" id="KW-0732">Signal</keyword>
<keyword evidence="3" id="KW-1185">Reference proteome</keyword>
<proteinExistence type="predicted"/>
<evidence type="ECO:0000256" key="1">
    <source>
        <dbReference type="SAM" id="SignalP"/>
    </source>
</evidence>
<evidence type="ECO:0008006" key="4">
    <source>
        <dbReference type="Google" id="ProtNLM"/>
    </source>
</evidence>